<dbReference type="GO" id="GO:0016020">
    <property type="term" value="C:membrane"/>
    <property type="evidence" value="ECO:0007669"/>
    <property type="project" value="UniProtKB-SubCell"/>
</dbReference>
<feature type="domain" description="Transmembrane protein TMEM132 C-terminal" evidence="9">
    <location>
        <begin position="972"/>
        <end position="1059"/>
    </location>
</feature>
<dbReference type="PANTHER" id="PTHR13388:SF26">
    <property type="entry name" value="SI:DKEY-1D7.3"/>
    <property type="match status" value="1"/>
</dbReference>
<dbReference type="InterPro" id="IPR055422">
    <property type="entry name" value="Ig_TMEM132_2nd"/>
</dbReference>
<feature type="domain" description="Transmembrane protein TMEM132 second Ig-like" evidence="12">
    <location>
        <begin position="124"/>
        <end position="258"/>
    </location>
</feature>
<evidence type="ECO:0000259" key="10">
    <source>
        <dbReference type="Pfam" id="PF16070"/>
    </source>
</evidence>
<evidence type="ECO:0000256" key="2">
    <source>
        <dbReference type="ARBA" id="ARBA00006166"/>
    </source>
</evidence>
<gene>
    <name evidence="16" type="primary">si:dkey-1d7.3</name>
</gene>
<dbReference type="Pfam" id="PF23486">
    <property type="entry name" value="Ig_TMEM132_5th"/>
    <property type="match status" value="1"/>
</dbReference>
<feature type="domain" description="Transmembrane protein TMEM132 fifth" evidence="13">
    <location>
        <begin position="537"/>
        <end position="680"/>
    </location>
</feature>
<dbReference type="Pfam" id="PF15706">
    <property type="entry name" value="TMEM132_C"/>
    <property type="match status" value="1"/>
</dbReference>
<evidence type="ECO:0000259" key="14">
    <source>
        <dbReference type="Pfam" id="PF23487"/>
    </source>
</evidence>
<feature type="region of interest" description="Disordered" evidence="6">
    <location>
        <begin position="248"/>
        <end position="272"/>
    </location>
</feature>
<dbReference type="Pfam" id="PF16070">
    <property type="entry name" value="Ig_TMEM132_4th"/>
    <property type="match status" value="1"/>
</dbReference>
<evidence type="ECO:0000313" key="15">
    <source>
        <dbReference type="Proteomes" id="UP000694890"/>
    </source>
</evidence>
<organism evidence="15 16">
    <name type="scientific">Lates calcarifer</name>
    <name type="common">Barramundi</name>
    <name type="synonym">Holocentrus calcarifer</name>
    <dbReference type="NCBI Taxonomy" id="8187"/>
    <lineage>
        <taxon>Eukaryota</taxon>
        <taxon>Metazoa</taxon>
        <taxon>Chordata</taxon>
        <taxon>Craniata</taxon>
        <taxon>Vertebrata</taxon>
        <taxon>Euteleostomi</taxon>
        <taxon>Actinopterygii</taxon>
        <taxon>Neopterygii</taxon>
        <taxon>Teleostei</taxon>
        <taxon>Neoteleostei</taxon>
        <taxon>Acanthomorphata</taxon>
        <taxon>Carangaria</taxon>
        <taxon>Carangaria incertae sedis</taxon>
        <taxon>Centropomidae</taxon>
        <taxon>Lates</taxon>
    </lineage>
</organism>
<evidence type="ECO:0000259" key="12">
    <source>
        <dbReference type="Pfam" id="PF23481"/>
    </source>
</evidence>
<evidence type="ECO:0000256" key="5">
    <source>
        <dbReference type="ARBA" id="ARBA00023136"/>
    </source>
</evidence>
<keyword evidence="3 7" id="KW-0812">Transmembrane</keyword>
<dbReference type="GeneID" id="108879199"/>
<evidence type="ECO:0000256" key="1">
    <source>
        <dbReference type="ARBA" id="ARBA00004479"/>
    </source>
</evidence>
<feature type="compositionally biased region" description="Basic and acidic residues" evidence="6">
    <location>
        <begin position="964"/>
        <end position="983"/>
    </location>
</feature>
<reference evidence="16" key="1">
    <citation type="submission" date="2025-08" db="UniProtKB">
        <authorList>
            <consortium name="RefSeq"/>
        </authorList>
    </citation>
    <scope>IDENTIFICATION</scope>
    <source>
        <tissue evidence="16">Brain</tissue>
    </source>
</reference>
<feature type="domain" description="Transmembrane protein TMEM132 N-terminal" evidence="8">
    <location>
        <begin position="50"/>
        <end position="114"/>
    </location>
</feature>
<sequence length="1220" mass="132590">MESFSSSDHVAEFHLAEDLISDLWIHLAKSQKFGEDLETFSAPSPVYPAVNFQVLNVDHVFLRQDSPDPSGNSSLKVQTQTFLVTGPGAGILQSAVNASFGPLIVDAPISPDLLLSRRRILPVILVRQVRSSSPVVKILFHMPTESNINVGKERMGSGENNMKKNGGAKAKDGAHCVTAYAFWETREVRGACLVSPGGFCMAQLKPEPAWFSSASRSGSSSREAGKTEGIKGLQGNLVEVYFQSRRDQTGQCTPQDSLQRVGVGRERYSGGSGTPMRRIGSVNLLRTPPGNPTFLRLRLGGAVVIQTSSKPLKTTDVATFYIFLASTSTLESFTLRATVKKGLSFSAARPSDSALWDILVEPGRGATPNTVSVVCHRKVTVTAKRGLLEVLQLDFMPKDVSEQAESQVISWRLELPGNIKDVGIMRIYTTQRDYVGLAPMVMNTDILNTAVLTGKMVSVPVKTLAVEADGSVTDVTNYTSCRSTEEDVLKVSEGCDYVYVNGKETRGKNRVMLNFTYGFLSAQLEMSVWMPHLPLLIDVADPELSQIKGWRVPVTTGNRRPTWDSEEEEEMRKGRGCMLQYQHSTLRVLTPFVAQAGAEALPDPLTGAEPVEYFLGPDWQVDVTNLVRYSLKVADPDVARVQDGVVLQGRAVGTTTVQVLSPLTSSVLAERAIKVVDDKVSVTELGVQLISGLSLSLQLSPGSSGAIVATATTREIITQLKQEAVVSCWVQFSDGAVTPLELFDRSIYSLTVSTPDEGVATVRRTPLSTFVVAQGEGEGQGAVVRVELRICEECQKSKRKSKLAVGTGLLRINFQSGSRASAAGGGSGVATDGSKDYDGGMSELVGELKTTVTSRRAVTDMNKWLIRNTDQQVSTMAETTTTFPTRYVQPHVVWIGTTTRPTRGSTYTLTPTTATTTMSTTSLNTPQSTTKPIATTVGAVIKGEGQRRSYGNMLDNPNSPPNKDIPKAEMSPKKEPPKPKTPKVIESDLIRTFRAMTDLEIGMYALVGVSCVAILAFLLNCASYNLCFRNHKTPIQAGLPPNGDEKDHKHDWVWLGSNNHSTPAPGAPAHVSTLKREVHRPLESRRSIDSMGHRNLEGTLPTVSAPAVPERTATLGRSRTSSQQQQFQGKAIDPMANRSATLLARPHRNEPLHSPTSKRNQVQFTTFTTLDIKHLAALKKNGVDLNWANQQTQQHQAPAEPQTPLPDMPWPVVKPVGEPQ</sequence>
<dbReference type="Pfam" id="PF23487">
    <property type="entry name" value="Ig_TMEM132_6th"/>
    <property type="match status" value="1"/>
</dbReference>
<dbReference type="InterPro" id="IPR031437">
    <property type="entry name" value="Ig_TMEM132_4th"/>
</dbReference>
<dbReference type="InterPro" id="IPR055421">
    <property type="entry name" value="TMEM132_3rd"/>
</dbReference>
<dbReference type="PANTHER" id="PTHR13388">
    <property type="entry name" value="DETONATOR, ISOFORM E"/>
    <property type="match status" value="1"/>
</dbReference>
<comment type="subcellular location">
    <subcellularLocation>
        <location evidence="1">Membrane</location>
        <topology evidence="1">Single-pass type I membrane protein</topology>
    </subcellularLocation>
</comment>
<dbReference type="Proteomes" id="UP000694890">
    <property type="component" value="Linkage group LG9"/>
</dbReference>
<evidence type="ECO:0000256" key="4">
    <source>
        <dbReference type="ARBA" id="ARBA00022989"/>
    </source>
</evidence>
<dbReference type="Pfam" id="PF15705">
    <property type="entry name" value="TMEM132_N"/>
    <property type="match status" value="1"/>
</dbReference>
<dbReference type="InterPro" id="IPR055424">
    <property type="entry name" value="Ig_TMEM132_6th"/>
</dbReference>
<protein>
    <submittedName>
        <fullName evidence="16">LOW QUALITY PROTEIN: transmembrane protein 132D</fullName>
    </submittedName>
</protein>
<dbReference type="Pfam" id="PF23039">
    <property type="entry name" value="TMEM132_3rd"/>
    <property type="match status" value="1"/>
</dbReference>
<dbReference type="RefSeq" id="XP_050928763.1">
    <property type="nucleotide sequence ID" value="XM_051072806.1"/>
</dbReference>
<evidence type="ECO:0000256" key="6">
    <source>
        <dbReference type="SAM" id="MobiDB-lite"/>
    </source>
</evidence>
<dbReference type="AlphaFoldDB" id="A0AAJ8BBR3"/>
<keyword evidence="4 7" id="KW-1133">Transmembrane helix</keyword>
<feature type="domain" description="Transmembrane protein TMEM132 cohesin-like" evidence="11">
    <location>
        <begin position="295"/>
        <end position="434"/>
    </location>
</feature>
<feature type="compositionally biased region" description="Polar residues" evidence="6">
    <location>
        <begin position="249"/>
        <end position="258"/>
    </location>
</feature>
<feature type="region of interest" description="Disordered" evidence="6">
    <location>
        <begin position="1188"/>
        <end position="1220"/>
    </location>
</feature>
<evidence type="ECO:0000259" key="8">
    <source>
        <dbReference type="Pfam" id="PF15705"/>
    </source>
</evidence>
<feature type="region of interest" description="Disordered" evidence="6">
    <location>
        <begin position="946"/>
        <end position="983"/>
    </location>
</feature>
<dbReference type="InterPro" id="IPR055423">
    <property type="entry name" value="Ig_TMEM132_5th"/>
</dbReference>
<evidence type="ECO:0000313" key="16">
    <source>
        <dbReference type="RefSeq" id="XP_050928763.1"/>
    </source>
</evidence>
<evidence type="ECO:0000256" key="3">
    <source>
        <dbReference type="ARBA" id="ARBA00022692"/>
    </source>
</evidence>
<feature type="domain" description="Transmembrane protein TMEM132 sixth" evidence="14">
    <location>
        <begin position="681"/>
        <end position="796"/>
    </location>
</feature>
<feature type="domain" description="Transmembrane protein family 132 fourth" evidence="10">
    <location>
        <begin position="436"/>
        <end position="533"/>
    </location>
</feature>
<name>A0AAJ8BBR3_LATCA</name>
<keyword evidence="5 7" id="KW-0472">Membrane</keyword>
<proteinExistence type="inferred from homology"/>
<dbReference type="InterPro" id="IPR026307">
    <property type="entry name" value="TMEM132"/>
</dbReference>
<dbReference type="Pfam" id="PF23481">
    <property type="entry name" value="Ig_TMEM132_2nd"/>
    <property type="match status" value="1"/>
</dbReference>
<accession>A0AAJ8BBR3</accession>
<evidence type="ECO:0000256" key="7">
    <source>
        <dbReference type="SAM" id="Phobius"/>
    </source>
</evidence>
<feature type="transmembrane region" description="Helical" evidence="7">
    <location>
        <begin position="1001"/>
        <end position="1022"/>
    </location>
</feature>
<evidence type="ECO:0000259" key="13">
    <source>
        <dbReference type="Pfam" id="PF23486"/>
    </source>
</evidence>
<dbReference type="InterPro" id="IPR031435">
    <property type="entry name" value="TMEM132_N"/>
</dbReference>
<dbReference type="KEGG" id="lcf:108879199"/>
<evidence type="ECO:0000259" key="11">
    <source>
        <dbReference type="Pfam" id="PF23039"/>
    </source>
</evidence>
<evidence type="ECO:0000259" key="9">
    <source>
        <dbReference type="Pfam" id="PF15706"/>
    </source>
</evidence>
<dbReference type="InterPro" id="IPR031436">
    <property type="entry name" value="TMEM132_C"/>
</dbReference>
<comment type="similarity">
    <text evidence="2">Belongs to the TMEM132 family.</text>
</comment>